<accession>A0ABS5BUW3</accession>
<sequence>MAQKTKIEWTEESWNPVRGCTKISPGCTHCYAASIAHRFKGVKGGAYEGGFKLRLVPEQLNEPLKWTRPKLVFVNSMSDLFHKDVPENYIKKVCWVMQKANCHTFQVLTKRSERLRDFLTENPEYAKLENVWWGVSVENKKHGLPRIDHLRAAPAATRFLSCEPLLEDLGKINLRGIHWVIAGGESGPGARPMEADWARSIRQQCEASGSDFFFKQWGGVRKAGTGRTLDGKIYDEMPPRIELPVLRLKERTRLKKELCVLE</sequence>
<name>A0ABS5BUW3_9BACT</name>
<dbReference type="InterPro" id="IPR011101">
    <property type="entry name" value="DUF5131"/>
</dbReference>
<reference evidence="1 2" key="1">
    <citation type="submission" date="2021-04" db="EMBL/GenBank/DDBJ databases">
        <authorList>
            <person name="Ivanova A."/>
        </authorList>
    </citation>
    <scope>NUCLEOTIDE SEQUENCE [LARGE SCALE GENOMIC DNA]</scope>
    <source>
        <strain evidence="1 2">G18</strain>
    </source>
</reference>
<proteinExistence type="predicted"/>
<dbReference type="Proteomes" id="UP000676565">
    <property type="component" value="Unassembled WGS sequence"/>
</dbReference>
<protein>
    <submittedName>
        <fullName evidence="1">Phage Gp37/Gp68 family protein</fullName>
    </submittedName>
</protein>
<gene>
    <name evidence="1" type="ORF">J8F10_19485</name>
</gene>
<dbReference type="Pfam" id="PF07505">
    <property type="entry name" value="DUF5131"/>
    <property type="match status" value="1"/>
</dbReference>
<organism evidence="1 2">
    <name type="scientific">Gemmata palustris</name>
    <dbReference type="NCBI Taxonomy" id="2822762"/>
    <lineage>
        <taxon>Bacteria</taxon>
        <taxon>Pseudomonadati</taxon>
        <taxon>Planctomycetota</taxon>
        <taxon>Planctomycetia</taxon>
        <taxon>Gemmatales</taxon>
        <taxon>Gemmataceae</taxon>
        <taxon>Gemmata</taxon>
    </lineage>
</organism>
<dbReference type="RefSeq" id="WP_210656481.1">
    <property type="nucleotide sequence ID" value="NZ_JAGKQQ010000001.1"/>
</dbReference>
<keyword evidence="2" id="KW-1185">Reference proteome</keyword>
<evidence type="ECO:0000313" key="2">
    <source>
        <dbReference type="Proteomes" id="UP000676565"/>
    </source>
</evidence>
<dbReference type="EMBL" id="JAGKQQ010000001">
    <property type="protein sequence ID" value="MBP3957435.1"/>
    <property type="molecule type" value="Genomic_DNA"/>
</dbReference>
<evidence type="ECO:0000313" key="1">
    <source>
        <dbReference type="EMBL" id="MBP3957435.1"/>
    </source>
</evidence>
<comment type="caution">
    <text evidence="1">The sequence shown here is derived from an EMBL/GenBank/DDBJ whole genome shotgun (WGS) entry which is preliminary data.</text>
</comment>